<feature type="domain" description="C3H1-type" evidence="8">
    <location>
        <begin position="97"/>
        <end position="124"/>
    </location>
</feature>
<reference evidence="10" key="2">
    <citation type="submission" date="2014-05" db="EMBL/GenBank/DDBJ databases">
        <authorList>
            <person name="Aslett M.A."/>
            <person name="De Silva N."/>
        </authorList>
    </citation>
    <scope>NUCLEOTIDE SEQUENCE</scope>
    <source>
        <strain evidence="10">17X</strain>
    </source>
</reference>
<keyword evidence="1 5" id="KW-0479">Metal-binding</keyword>
<keyword evidence="3 5" id="KW-0863">Zinc-finger</keyword>
<dbReference type="SMART" id="SM00356">
    <property type="entry name" value="ZnF_C3H1"/>
    <property type="match status" value="3"/>
</dbReference>
<dbReference type="PANTHER" id="PTHR12547">
    <property type="entry name" value="CCCH ZINC FINGER/TIS11-RELATED"/>
    <property type="match status" value="1"/>
</dbReference>
<dbReference type="EMBL" id="LK934634">
    <property type="protein sequence ID" value="CDU16965.1"/>
    <property type="molecule type" value="Genomic_DNA"/>
</dbReference>
<reference evidence="11 12" key="1">
    <citation type="journal article" date="2014" name="BMC Biol.">
        <title>A comprehensive evaluation of rodent malaria parasite genomes and gene expression.</title>
        <authorList>
            <person name="Otto T.D."/>
            <person name="Bohme U."/>
            <person name="Jackson A.P."/>
            <person name="Hunt M."/>
            <person name="Franke-Fayard B."/>
            <person name="Hoeijmakers W.A."/>
            <person name="Religa A.A."/>
            <person name="Robertson L."/>
            <person name="Sanders M."/>
            <person name="Ogun S.A."/>
            <person name="Cunningham D."/>
            <person name="Erhart A."/>
            <person name="Billker O."/>
            <person name="Khan S.M."/>
            <person name="Stunnenberg H.G."/>
            <person name="Langhorne J."/>
            <person name="Holder A.A."/>
            <person name="Waters A.P."/>
            <person name="Newbold C.I."/>
            <person name="Pain A."/>
            <person name="Berriman M."/>
            <person name="Janse C.J."/>
        </authorList>
    </citation>
    <scope>NUCLEOTIDE SEQUENCE [LARGE SCALE GENOMIC DNA]</scope>
    <source>
        <strain evidence="10 11">17X</strain>
        <strain evidence="9 12">YM</strain>
    </source>
</reference>
<evidence type="ECO:0000256" key="1">
    <source>
        <dbReference type="ARBA" id="ARBA00022723"/>
    </source>
</evidence>
<evidence type="ECO:0000256" key="3">
    <source>
        <dbReference type="ARBA" id="ARBA00022771"/>
    </source>
</evidence>
<feature type="zinc finger region" description="C3H1-type" evidence="5">
    <location>
        <begin position="60"/>
        <end position="87"/>
    </location>
</feature>
<dbReference type="InterPro" id="IPR036855">
    <property type="entry name" value="Znf_CCCH_sf"/>
</dbReference>
<dbReference type="InterPro" id="IPR045877">
    <property type="entry name" value="ZFP36-like"/>
</dbReference>
<organism evidence="9 12">
    <name type="scientific">Plasmodium yoelii</name>
    <dbReference type="NCBI Taxonomy" id="5861"/>
    <lineage>
        <taxon>Eukaryota</taxon>
        <taxon>Sar</taxon>
        <taxon>Alveolata</taxon>
        <taxon>Apicomplexa</taxon>
        <taxon>Aconoidasida</taxon>
        <taxon>Haemosporida</taxon>
        <taxon>Plasmodiidae</taxon>
        <taxon>Plasmodium</taxon>
        <taxon>Plasmodium (Vinckeia)</taxon>
    </lineage>
</organism>
<dbReference type="PANTHER" id="PTHR12547:SF18">
    <property type="entry name" value="PROTEIN TIS11"/>
    <property type="match status" value="1"/>
</dbReference>
<dbReference type="SUPFAM" id="SSF90229">
    <property type="entry name" value="CCCH zinc finger"/>
    <property type="match status" value="2"/>
</dbReference>
<dbReference type="Gene3D" id="3.30.1370.210">
    <property type="match status" value="1"/>
</dbReference>
<feature type="domain" description="C3H1-type" evidence="8">
    <location>
        <begin position="60"/>
        <end position="87"/>
    </location>
</feature>
<evidence type="ECO:0000256" key="7">
    <source>
        <dbReference type="SAM" id="MobiDB-lite"/>
    </source>
</evidence>
<feature type="zinc finger region" description="C3H1-type" evidence="5">
    <location>
        <begin position="97"/>
        <end position="124"/>
    </location>
</feature>
<evidence type="ECO:0000313" key="11">
    <source>
        <dbReference type="Proteomes" id="UP000072874"/>
    </source>
</evidence>
<evidence type="ECO:0000313" key="9">
    <source>
        <dbReference type="EMBL" id="CDU16965.1"/>
    </source>
</evidence>
<feature type="zinc finger region" description="C3H1-type" evidence="5">
    <location>
        <begin position="24"/>
        <end position="52"/>
    </location>
</feature>
<dbReference type="AlphaFoldDB" id="A0A078KAE5"/>
<dbReference type="InterPro" id="IPR000571">
    <property type="entry name" value="Znf_CCCH"/>
</dbReference>
<accession>A0A078KAE5</accession>
<feature type="compositionally biased region" description="Basic residues" evidence="7">
    <location>
        <begin position="857"/>
        <end position="867"/>
    </location>
</feature>
<gene>
    <name evidence="10" type="ORF">PY17X_0611100</name>
    <name evidence="9" type="ORF">PYYM_0610300</name>
</gene>
<dbReference type="PROSITE" id="PS50103">
    <property type="entry name" value="ZF_C3H1"/>
    <property type="match status" value="3"/>
</dbReference>
<keyword evidence="2" id="KW-0677">Repeat</keyword>
<dbReference type="Proteomes" id="UP000072904">
    <property type="component" value="Chromosome 6"/>
</dbReference>
<sequence>MNEKSQKKVAPGQSETLSLIKKQFFKTKMCPFQKNKNYCLNESDCHYAHSIDELKPMPDLRNTKLCDYIKKKMPCKDVNCKFAHDTETLKPSVHLATYKSTICSFWGKGKCFNGNKCRFAHGTNDIKANENMNILENNKHNHKKNKDSISDITKGTDSTYSFNTYDYSVNCSLETTNISPSFDKSRELFVLKENNINDDKLGDNKLSIFDSNKEIIGNINENTDLNISKMDYPFCENTNNCSINNSDNIKTVINKIENMALSTFIENNDKYTKVIKYLMNENNILKESIKKEQKHMINEEDHISQIQKQIYKANISRAYTKDNGDNIANISRAYTKDNGDNIANISRAYTKDNGDNIVTISGKSNNSSNSMFIEDGLKKYLYFDEPSSNSQFSNENKDVNNGILNSEDFIKSDDNFTNIMKTIDDLLISQNVGSFSNVKNNCNSLESKDIFLIKNSNNVNTSIECENLPCNLRLFDSEKNIYQNFIASNMINSNKGLIRDINEKVEIVENPFDENIENIENIINTCQKETEKTKEKAKEKAKEKTKEKTKESYYNEHISYEQCKGASRPIDITNDEFSYLNSSNSGNNSYCNISNSSSYNYINNPDYNSSPNYSNNNIRMNEIDEIPHWFKGFSQIDVQNNETLNMKQNKLYSKKMKNEEFVKNPNIEYWKERMIHQNGNEMPEEINSNSNNNNNNNLIVGNELNKYFFQSKNNNRFINKGDFKEKSAKLNLRENVDVKYDNDNLYKLLEFSHDKSNIINKIKKLISNELKNNENSNFTNKLKYNNSNNQNVQNMVNCNGNSINNLGKKNTLLNDYVNMKNLNTIYSNALNDISTNNIYNNKNSISNSKMSSYFNNNHHHHHNHHNNNNHNNNNNNNNNHNNNNKSYDTNEYNCNYLSSDFMKYKKENNVEKNIWNNSSNLNGFIYPTTPTTSTTDLVSDNNNNDVFNISKSVNLRSLN</sequence>
<dbReference type="GeneID" id="3431742"/>
<protein>
    <submittedName>
        <fullName evidence="9">Zinc finger protein, putative</fullName>
    </submittedName>
</protein>
<dbReference type="OrthoDB" id="410307at2759"/>
<dbReference type="GO" id="GO:0008270">
    <property type="term" value="F:zinc ion binding"/>
    <property type="evidence" value="ECO:0007669"/>
    <property type="project" value="UniProtKB-KW"/>
</dbReference>
<feature type="domain" description="C3H1-type" evidence="8">
    <location>
        <begin position="24"/>
        <end position="52"/>
    </location>
</feature>
<dbReference type="KEGG" id="pyo:PY17X_0611100"/>
<feature type="compositionally biased region" description="Low complexity" evidence="7">
    <location>
        <begin position="868"/>
        <end position="884"/>
    </location>
</feature>
<evidence type="ECO:0000256" key="2">
    <source>
        <dbReference type="ARBA" id="ARBA00022737"/>
    </source>
</evidence>
<proteinExistence type="predicted"/>
<evidence type="ECO:0000313" key="12">
    <source>
        <dbReference type="Proteomes" id="UP000072904"/>
    </source>
</evidence>
<name>A0A078KAE5_PLAYE</name>
<reference evidence="10" key="4">
    <citation type="submission" date="2019-05" db="EMBL/GenBank/DDBJ databases">
        <authorList>
            <consortium name="Pathogen Informatics"/>
        </authorList>
    </citation>
    <scope>NUCLEOTIDE SEQUENCE</scope>
    <source>
        <strain evidence="10">17X</strain>
    </source>
</reference>
<dbReference type="VEuPathDB" id="PlasmoDB:PYYM_0610300"/>
<reference evidence="9" key="3">
    <citation type="submission" date="2014-05" db="EMBL/GenBank/DDBJ databases">
        <authorList>
            <person name="Aslett A.Martin."/>
            <person name="De Silva Nishadi"/>
        </authorList>
    </citation>
    <scope>NUCLEOTIDE SEQUENCE</scope>
    <source>
        <strain evidence="9">YM</strain>
    </source>
</reference>
<evidence type="ECO:0000259" key="8">
    <source>
        <dbReference type="PROSITE" id="PS50103"/>
    </source>
</evidence>
<dbReference type="GO" id="GO:0003729">
    <property type="term" value="F:mRNA binding"/>
    <property type="evidence" value="ECO:0007669"/>
    <property type="project" value="InterPro"/>
</dbReference>
<dbReference type="OMA" id="HYAHSID"/>
<feature type="coiled-coil region" evidence="6">
    <location>
        <begin position="516"/>
        <end position="547"/>
    </location>
</feature>
<dbReference type="EMBL" id="LM993660">
    <property type="protein sequence ID" value="VTZ75304.1"/>
    <property type="molecule type" value="Genomic_DNA"/>
</dbReference>
<evidence type="ECO:0000313" key="10">
    <source>
        <dbReference type="EMBL" id="VTZ75304.1"/>
    </source>
</evidence>
<evidence type="ECO:0000256" key="5">
    <source>
        <dbReference type="PROSITE-ProRule" id="PRU00723"/>
    </source>
</evidence>
<dbReference type="VEuPathDB" id="PlasmoDB:PY17X_0611100"/>
<evidence type="ECO:0000256" key="4">
    <source>
        <dbReference type="ARBA" id="ARBA00022833"/>
    </source>
</evidence>
<dbReference type="VEuPathDB" id="PlasmoDB:PY03482"/>
<evidence type="ECO:0000256" key="6">
    <source>
        <dbReference type="SAM" id="Coils"/>
    </source>
</evidence>
<dbReference type="Proteomes" id="UP000072874">
    <property type="component" value="Chromosome 6"/>
</dbReference>
<keyword evidence="6" id="KW-0175">Coiled coil</keyword>
<dbReference type="Gene3D" id="4.10.1000.10">
    <property type="entry name" value="Zinc finger, CCCH-type"/>
    <property type="match status" value="1"/>
</dbReference>
<keyword evidence="4 5" id="KW-0862">Zinc</keyword>
<feature type="region of interest" description="Disordered" evidence="7">
    <location>
        <begin position="853"/>
        <end position="889"/>
    </location>
</feature>
<dbReference type="VEuPathDB" id="PlasmoDB:Py17XNL_000600665"/>
<dbReference type="RefSeq" id="XP_723634.1">
    <property type="nucleotide sequence ID" value="XM_718541.1"/>
</dbReference>